<comment type="caution">
    <text evidence="2">The sequence shown here is derived from an EMBL/GenBank/DDBJ whole genome shotgun (WGS) entry which is preliminary data.</text>
</comment>
<evidence type="ECO:0000313" key="2">
    <source>
        <dbReference type="EMBL" id="MCB7387931.1"/>
    </source>
</evidence>
<dbReference type="EMBL" id="JAJCIS010000007">
    <property type="protein sequence ID" value="MCB7387931.1"/>
    <property type="molecule type" value="Genomic_DNA"/>
</dbReference>
<dbReference type="Proteomes" id="UP001299546">
    <property type="component" value="Unassembled WGS sequence"/>
</dbReference>
<keyword evidence="3" id="KW-1185">Reference proteome</keyword>
<proteinExistence type="predicted"/>
<organism evidence="2 3">
    <name type="scientific">Bariatricus massiliensis</name>
    <dbReference type="NCBI Taxonomy" id="1745713"/>
    <lineage>
        <taxon>Bacteria</taxon>
        <taxon>Bacillati</taxon>
        <taxon>Bacillota</taxon>
        <taxon>Clostridia</taxon>
        <taxon>Lachnospirales</taxon>
        <taxon>Lachnospiraceae</taxon>
        <taxon>Bariatricus</taxon>
    </lineage>
</organism>
<reference evidence="2 3" key="1">
    <citation type="submission" date="2021-10" db="EMBL/GenBank/DDBJ databases">
        <title>Collection of gut derived symbiotic bacterial strains cultured from healthy donors.</title>
        <authorList>
            <person name="Lin H."/>
            <person name="Littmann E."/>
            <person name="Kohout C."/>
            <person name="Pamer E.G."/>
        </authorList>
    </citation>
    <scope>NUCLEOTIDE SEQUENCE [LARGE SCALE GENOMIC DNA]</scope>
    <source>
        <strain evidence="2 3">DFI.1.165</strain>
    </source>
</reference>
<protein>
    <recommendedName>
        <fullName evidence="1">DUF6602 domain-containing protein</fullName>
    </recommendedName>
</protein>
<dbReference type="InterPro" id="IPR046537">
    <property type="entry name" value="DUF6602"/>
</dbReference>
<sequence>MENTKTYTDVMKMLAQNYEKIEHSIVNQLMLDVFNHHLTEGMYRENVWKSLFERIIPKKYCIEQGVFIIDSYENKSREVDLAIYDELYTPYIFNYEGVRFIPIEAVAAVVQCKSNCIEPEDILEWAKSIDKLLTSLDSVTRMATGMADNYTDTREVTQTATRPIKILCALAENITNKNLKKEFDIILTVDKDKKKLIKFVREEEGSLNTWNRSLNHAMEGTEPESRELRKEKACRQARIYNKDETSNARPRLLQDLKVGQAKEGKEGEVEENVLLSLIFQLNQLLMVLNNPMLFPHRAYADMFNRILKGYDREQGEGQEKEHGQEK</sequence>
<name>A0ABS8DHL6_9FIRM</name>
<evidence type="ECO:0000313" key="3">
    <source>
        <dbReference type="Proteomes" id="UP001299546"/>
    </source>
</evidence>
<evidence type="ECO:0000259" key="1">
    <source>
        <dbReference type="Pfam" id="PF20247"/>
    </source>
</evidence>
<dbReference type="RefSeq" id="WP_066733197.1">
    <property type="nucleotide sequence ID" value="NZ_JAJCIQ010000008.1"/>
</dbReference>
<accession>A0ABS8DHL6</accession>
<feature type="domain" description="DUF6602" evidence="1">
    <location>
        <begin position="33"/>
        <end position="130"/>
    </location>
</feature>
<gene>
    <name evidence="2" type="ORF">LIZ65_11575</name>
</gene>
<dbReference type="CDD" id="cd21173">
    <property type="entry name" value="NucC-like"/>
    <property type="match status" value="1"/>
</dbReference>
<dbReference type="Pfam" id="PF20247">
    <property type="entry name" value="DUF6602"/>
    <property type="match status" value="1"/>
</dbReference>